<reference evidence="12 13" key="1">
    <citation type="journal article" date="2016" name="Mol. Biol. Evol.">
        <title>Comparative Genomics of Early-Diverging Mushroom-Forming Fungi Provides Insights into the Origins of Lignocellulose Decay Capabilities.</title>
        <authorList>
            <person name="Nagy L.G."/>
            <person name="Riley R."/>
            <person name="Tritt A."/>
            <person name="Adam C."/>
            <person name="Daum C."/>
            <person name="Floudas D."/>
            <person name="Sun H."/>
            <person name="Yadav J.S."/>
            <person name="Pangilinan J."/>
            <person name="Larsson K.H."/>
            <person name="Matsuura K."/>
            <person name="Barry K."/>
            <person name="Labutti K."/>
            <person name="Kuo R."/>
            <person name="Ohm R.A."/>
            <person name="Bhattacharya S.S."/>
            <person name="Shirouzu T."/>
            <person name="Yoshinaga Y."/>
            <person name="Martin F.M."/>
            <person name="Grigoriev I.V."/>
            <person name="Hibbett D.S."/>
        </authorList>
    </citation>
    <scope>NUCLEOTIDE SEQUENCE [LARGE SCALE GENOMIC DNA]</scope>
    <source>
        <strain evidence="12 13">HHB9708</strain>
    </source>
</reference>
<dbReference type="GO" id="GO:0020037">
    <property type="term" value="F:heme binding"/>
    <property type="evidence" value="ECO:0007669"/>
    <property type="project" value="InterPro"/>
</dbReference>
<evidence type="ECO:0000256" key="11">
    <source>
        <dbReference type="SAM" id="Phobius"/>
    </source>
</evidence>
<dbReference type="InterPro" id="IPR036396">
    <property type="entry name" value="Cyt_P450_sf"/>
</dbReference>
<comment type="pathway">
    <text evidence="2">Secondary metabolite biosynthesis.</text>
</comment>
<accession>A0A164PGF3</accession>
<evidence type="ECO:0000256" key="6">
    <source>
        <dbReference type="ARBA" id="ARBA00023002"/>
    </source>
</evidence>
<dbReference type="InterPro" id="IPR002401">
    <property type="entry name" value="Cyt_P450_E_grp-I"/>
</dbReference>
<comment type="similarity">
    <text evidence="3 10">Belongs to the cytochrome P450 family.</text>
</comment>
<keyword evidence="5 9" id="KW-0479">Metal-binding</keyword>
<evidence type="ECO:0000256" key="9">
    <source>
        <dbReference type="PIRSR" id="PIRSR602401-1"/>
    </source>
</evidence>
<dbReference type="PANTHER" id="PTHR46300">
    <property type="entry name" value="P450, PUTATIVE (EUROFUNG)-RELATED-RELATED"/>
    <property type="match status" value="1"/>
</dbReference>
<dbReference type="InterPro" id="IPR001128">
    <property type="entry name" value="Cyt_P450"/>
</dbReference>
<dbReference type="PANTHER" id="PTHR46300:SF7">
    <property type="entry name" value="P450, PUTATIVE (EUROFUNG)-RELATED"/>
    <property type="match status" value="1"/>
</dbReference>
<evidence type="ECO:0000256" key="5">
    <source>
        <dbReference type="ARBA" id="ARBA00022723"/>
    </source>
</evidence>
<dbReference type="InterPro" id="IPR017972">
    <property type="entry name" value="Cyt_P450_CS"/>
</dbReference>
<dbReference type="Gene3D" id="1.10.630.10">
    <property type="entry name" value="Cytochrome P450"/>
    <property type="match status" value="1"/>
</dbReference>
<proteinExistence type="inferred from homology"/>
<dbReference type="CDD" id="cd11065">
    <property type="entry name" value="CYP64-like"/>
    <property type="match status" value="1"/>
</dbReference>
<dbReference type="GO" id="GO:0005506">
    <property type="term" value="F:iron ion binding"/>
    <property type="evidence" value="ECO:0007669"/>
    <property type="project" value="InterPro"/>
</dbReference>
<keyword evidence="11" id="KW-0472">Membrane</keyword>
<dbReference type="EMBL" id="KV419434">
    <property type="protein sequence ID" value="KZS88704.1"/>
    <property type="molecule type" value="Genomic_DNA"/>
</dbReference>
<keyword evidence="4 9" id="KW-0349">Heme</keyword>
<dbReference type="Proteomes" id="UP000076722">
    <property type="component" value="Unassembled WGS sequence"/>
</dbReference>
<protein>
    <submittedName>
        <fullName evidence="12">Cytochrome P450</fullName>
    </submittedName>
</protein>
<keyword evidence="11" id="KW-0812">Transmembrane</keyword>
<dbReference type="PRINTS" id="PR00463">
    <property type="entry name" value="EP450I"/>
</dbReference>
<sequence length="522" mass="59289">MTLTTFALPDVVVDQIIVRSALPFLIALSIFIYLWRRKPVMPLPPGPRGSLFTGNRSNILDTKEVWKQYAEWSKIYGPVISFKSANVQVIVLNSSKSVFDLLDKRSSIYSDRPKSFMFGELVGLNKGFLRVDLRDPRFSAYRRMAHDEMGPRQIPRYVSAMEDSVRILLRSLLSDPTNFVMHLRNSQGRAMMKTTYGYTVESDEDYYIGIAERWMDTLKYHMRPGQWLVDSYPILKYLPHWMPGGGFKVFAAEKRAQIQEALSAPMRWAKSEMSAGRAYPSFVSRQLSRSEELTEYDEEIVKQLAASMYIGGIDTVPAVFSTFFLMMIHSPDAQKRAQEEIDHVVGPDRLPRFSDKPKLPYVEALIKEILRYHPPSPIGSAHCVHQDDVYEGMFIPKGSLVYANIWAITHDESIYPDPFKFDPARHLIENTEKGKAQPDPRTFVFGFGRRLCPGMHVAEASIFLTISSILATFNIVNSKAATGEEITPALQFTGGSISRPEEFGCTIVPRSDVATDLIMWSH</sequence>
<dbReference type="STRING" id="1314777.A0A164PGF3"/>
<keyword evidence="8 10" id="KW-0503">Monooxygenase</keyword>
<evidence type="ECO:0000256" key="3">
    <source>
        <dbReference type="ARBA" id="ARBA00010617"/>
    </source>
</evidence>
<name>A0A164PGF3_9AGAM</name>
<feature type="binding site" description="axial binding residue" evidence="9">
    <location>
        <position position="452"/>
    </location>
    <ligand>
        <name>heme</name>
        <dbReference type="ChEBI" id="CHEBI:30413"/>
    </ligand>
    <ligandPart>
        <name>Fe</name>
        <dbReference type="ChEBI" id="CHEBI:18248"/>
    </ligandPart>
</feature>
<keyword evidence="11" id="KW-1133">Transmembrane helix</keyword>
<dbReference type="GO" id="GO:0004497">
    <property type="term" value="F:monooxygenase activity"/>
    <property type="evidence" value="ECO:0007669"/>
    <property type="project" value="UniProtKB-KW"/>
</dbReference>
<dbReference type="GO" id="GO:0016705">
    <property type="term" value="F:oxidoreductase activity, acting on paired donors, with incorporation or reduction of molecular oxygen"/>
    <property type="evidence" value="ECO:0007669"/>
    <property type="project" value="InterPro"/>
</dbReference>
<evidence type="ECO:0000256" key="7">
    <source>
        <dbReference type="ARBA" id="ARBA00023004"/>
    </source>
</evidence>
<keyword evidence="7 9" id="KW-0408">Iron</keyword>
<dbReference type="InterPro" id="IPR050364">
    <property type="entry name" value="Cytochrome_P450_fung"/>
</dbReference>
<feature type="transmembrane region" description="Helical" evidence="11">
    <location>
        <begin position="16"/>
        <end position="35"/>
    </location>
</feature>
<evidence type="ECO:0000256" key="8">
    <source>
        <dbReference type="ARBA" id="ARBA00023033"/>
    </source>
</evidence>
<dbReference type="PROSITE" id="PS00086">
    <property type="entry name" value="CYTOCHROME_P450"/>
    <property type="match status" value="1"/>
</dbReference>
<evidence type="ECO:0000313" key="13">
    <source>
        <dbReference type="Proteomes" id="UP000076722"/>
    </source>
</evidence>
<dbReference type="OrthoDB" id="2789670at2759"/>
<evidence type="ECO:0000256" key="1">
    <source>
        <dbReference type="ARBA" id="ARBA00001971"/>
    </source>
</evidence>
<dbReference type="PRINTS" id="PR00385">
    <property type="entry name" value="P450"/>
</dbReference>
<comment type="cofactor">
    <cofactor evidence="1 9">
        <name>heme</name>
        <dbReference type="ChEBI" id="CHEBI:30413"/>
    </cofactor>
</comment>
<dbReference type="SUPFAM" id="SSF48264">
    <property type="entry name" value="Cytochrome P450"/>
    <property type="match status" value="1"/>
</dbReference>
<organism evidence="12 13">
    <name type="scientific">Sistotremastrum niveocremeum HHB9708</name>
    <dbReference type="NCBI Taxonomy" id="1314777"/>
    <lineage>
        <taxon>Eukaryota</taxon>
        <taxon>Fungi</taxon>
        <taxon>Dikarya</taxon>
        <taxon>Basidiomycota</taxon>
        <taxon>Agaricomycotina</taxon>
        <taxon>Agaricomycetes</taxon>
        <taxon>Sistotremastrales</taxon>
        <taxon>Sistotremastraceae</taxon>
        <taxon>Sertulicium</taxon>
        <taxon>Sertulicium niveocremeum</taxon>
    </lineage>
</organism>
<keyword evidence="13" id="KW-1185">Reference proteome</keyword>
<dbReference type="AlphaFoldDB" id="A0A164PGF3"/>
<evidence type="ECO:0000313" key="12">
    <source>
        <dbReference type="EMBL" id="KZS88704.1"/>
    </source>
</evidence>
<evidence type="ECO:0000256" key="2">
    <source>
        <dbReference type="ARBA" id="ARBA00005179"/>
    </source>
</evidence>
<keyword evidence="6 10" id="KW-0560">Oxidoreductase</keyword>
<evidence type="ECO:0000256" key="4">
    <source>
        <dbReference type="ARBA" id="ARBA00022617"/>
    </source>
</evidence>
<evidence type="ECO:0000256" key="10">
    <source>
        <dbReference type="RuleBase" id="RU000461"/>
    </source>
</evidence>
<dbReference type="Pfam" id="PF00067">
    <property type="entry name" value="p450"/>
    <property type="match status" value="1"/>
</dbReference>
<gene>
    <name evidence="12" type="ORF">SISNIDRAFT_417765</name>
</gene>